<organism evidence="14 15">
    <name type="scientific">Heterostelium pallidum (strain ATCC 26659 / Pp 5 / PN500)</name>
    <name type="common">Cellular slime mold</name>
    <name type="synonym">Polysphondylium pallidum</name>
    <dbReference type="NCBI Taxonomy" id="670386"/>
    <lineage>
        <taxon>Eukaryota</taxon>
        <taxon>Amoebozoa</taxon>
        <taxon>Evosea</taxon>
        <taxon>Eumycetozoa</taxon>
        <taxon>Dictyostelia</taxon>
        <taxon>Acytosteliales</taxon>
        <taxon>Acytosteliaceae</taxon>
        <taxon>Heterostelium</taxon>
    </lineage>
</organism>
<dbReference type="AlphaFoldDB" id="D3BM03"/>
<keyword evidence="7" id="KW-0496">Mitochondrion</keyword>
<comment type="subcellular location">
    <subcellularLocation>
        <location evidence="2">Mitochondrion matrix</location>
    </subcellularLocation>
</comment>
<name>D3BM03_HETP5</name>
<evidence type="ECO:0000256" key="1">
    <source>
        <dbReference type="ARBA" id="ARBA00001938"/>
    </source>
</evidence>
<comment type="caution">
    <text evidence="14">The sequence shown here is derived from an EMBL/GenBank/DDBJ whole genome shotgun (WGS) entry which is preliminary data.</text>
</comment>
<dbReference type="GO" id="GO:0016407">
    <property type="term" value="F:acetyltransferase activity"/>
    <property type="evidence" value="ECO:0007669"/>
    <property type="project" value="TreeGrafter"/>
</dbReference>
<evidence type="ECO:0000256" key="4">
    <source>
        <dbReference type="ARBA" id="ARBA00022679"/>
    </source>
</evidence>
<dbReference type="GO" id="GO:0005759">
    <property type="term" value="C:mitochondrial matrix"/>
    <property type="evidence" value="ECO:0007669"/>
    <property type="project" value="UniProtKB-SubCell"/>
</dbReference>
<dbReference type="CDD" id="cd06849">
    <property type="entry name" value="lipoyl_domain"/>
    <property type="match status" value="1"/>
</dbReference>
<evidence type="ECO:0000313" key="15">
    <source>
        <dbReference type="Proteomes" id="UP000001396"/>
    </source>
</evidence>
<comment type="similarity">
    <text evidence="3 10">Belongs to the 2-oxoacid dehydrogenase family.</text>
</comment>
<evidence type="ECO:0000256" key="9">
    <source>
        <dbReference type="ARBA" id="ARBA00051775"/>
    </source>
</evidence>
<reference evidence="14 15" key="1">
    <citation type="journal article" date="2011" name="Genome Res.">
        <title>Phylogeny-wide analysis of social amoeba genomes highlights ancient origins for complex intercellular communication.</title>
        <authorList>
            <person name="Heidel A.J."/>
            <person name="Lawal H.M."/>
            <person name="Felder M."/>
            <person name="Schilde C."/>
            <person name="Helps N.R."/>
            <person name="Tunggal B."/>
            <person name="Rivero F."/>
            <person name="John U."/>
            <person name="Schleicher M."/>
            <person name="Eichinger L."/>
            <person name="Platzer M."/>
            <person name="Noegel A.A."/>
            <person name="Schaap P."/>
            <person name="Gloeckner G."/>
        </authorList>
    </citation>
    <scope>NUCLEOTIDE SEQUENCE [LARGE SCALE GENOMIC DNA]</scope>
    <source>
        <strain evidence="15">ATCC 26659 / Pp 5 / PN500</strain>
    </source>
</reference>
<dbReference type="SUPFAM" id="SSF52777">
    <property type="entry name" value="CoA-dependent acyltransferases"/>
    <property type="match status" value="1"/>
</dbReference>
<gene>
    <name evidence="14" type="primary">bkdC</name>
    <name evidence="14" type="ORF">PPL_12210</name>
</gene>
<feature type="region of interest" description="Disordered" evidence="11">
    <location>
        <begin position="255"/>
        <end position="274"/>
    </location>
</feature>
<dbReference type="PANTHER" id="PTHR43178:SF5">
    <property type="entry name" value="LIPOAMIDE ACYLTRANSFERASE COMPONENT OF BRANCHED-CHAIN ALPHA-KETO ACID DEHYDROGENASE COMPLEX, MITOCHONDRIAL"/>
    <property type="match status" value="1"/>
</dbReference>
<dbReference type="Pfam" id="PF00198">
    <property type="entry name" value="2-oxoacid_dh"/>
    <property type="match status" value="1"/>
</dbReference>
<dbReference type="FunCoup" id="D3BM03">
    <property type="interactions" value="689"/>
</dbReference>
<evidence type="ECO:0000259" key="13">
    <source>
        <dbReference type="PROSITE" id="PS51826"/>
    </source>
</evidence>
<dbReference type="InterPro" id="IPR001078">
    <property type="entry name" value="2-oxoacid_DH_actylTfrase"/>
</dbReference>
<evidence type="ECO:0000256" key="3">
    <source>
        <dbReference type="ARBA" id="ARBA00007317"/>
    </source>
</evidence>
<dbReference type="PROSITE" id="PS51826">
    <property type="entry name" value="PSBD"/>
    <property type="match status" value="1"/>
</dbReference>
<dbReference type="InterPro" id="IPR036625">
    <property type="entry name" value="E3-bd_dom_sf"/>
</dbReference>
<evidence type="ECO:0000256" key="10">
    <source>
        <dbReference type="RuleBase" id="RU003423"/>
    </source>
</evidence>
<keyword evidence="8 10" id="KW-0012">Acyltransferase</keyword>
<dbReference type="EC" id="2.3.1.-" evidence="10"/>
<dbReference type="InterPro" id="IPR011053">
    <property type="entry name" value="Single_hybrid_motif"/>
</dbReference>
<dbReference type="Gene3D" id="2.40.50.100">
    <property type="match status" value="1"/>
</dbReference>
<dbReference type="PROSITE" id="PS00189">
    <property type="entry name" value="LIPOYL"/>
    <property type="match status" value="1"/>
</dbReference>
<keyword evidence="5 10" id="KW-0450">Lipoyl</keyword>
<dbReference type="FunFam" id="4.10.320.10:FF:000002">
    <property type="entry name" value="Dihydrolipoamide acetyltransferase component of pyruvate dehydrogenase complex"/>
    <property type="match status" value="1"/>
</dbReference>
<dbReference type="InterPro" id="IPR050743">
    <property type="entry name" value="2-oxoacid_DH_E2_comp"/>
</dbReference>
<evidence type="ECO:0000256" key="2">
    <source>
        <dbReference type="ARBA" id="ARBA00004305"/>
    </source>
</evidence>
<dbReference type="Pfam" id="PF00364">
    <property type="entry name" value="Biotin_lipoyl"/>
    <property type="match status" value="1"/>
</dbReference>
<accession>D3BM03</accession>
<feature type="domain" description="Lipoyl-binding" evidence="12">
    <location>
        <begin position="78"/>
        <end position="153"/>
    </location>
</feature>
<evidence type="ECO:0000256" key="6">
    <source>
        <dbReference type="ARBA" id="ARBA00022946"/>
    </source>
</evidence>
<dbReference type="FunFam" id="3.30.559.10:FF:000027">
    <property type="entry name" value="Dihydrolipoamide acetyltransferase component of pyruvate dehydrogenase complex"/>
    <property type="match status" value="1"/>
</dbReference>
<dbReference type="STRING" id="670386.D3BM03"/>
<dbReference type="InterPro" id="IPR003016">
    <property type="entry name" value="2-oxoA_DH_lipoyl-BS"/>
</dbReference>
<sequence>MSKQLQRLIRVSSVGSGSGSMIRSSLSLVSRSLSSSSTNNVMSYGNQQQQQQQQRISLNKLNGNNLQYSVRQYSSAAPIQFKLADIGEGIAECEIINWHFKVGDSIKEFDHLCDVQSDKATVEITSRYDGVISKLYYKVGDMAKVGSPLVDIIPEGGAAAPVASAPVAAAAPTPSASASTTTSSSSSSDHEHNIITVGGNPLKVLATPSVRHLAKLNSVKLSQVRGNGKDGRVLKEDLLNFLNGNQTAVVAAAPAAATTPAPTPAATASSQKDRETRIPITGIKKVMVKTMNAAALVPHFGYCDEYLMDGLMLLRQQLKPMAESRGIKLSYLPFLIKATSLALLKYPTLNSSMSPNETEIIVKNYHNIGVAMDTPQGLLVPNIKGVESKSIFEIAQELNRLQKVGLAGQLTPNDMSGGTFSLSNIGTIGGTYASPVLLLPEVAIGAIGKIQKLPRFDKNNNVYPVHLMQISWSADHRVIDGATMANFSNLLKSYIETPNTMLLDTK</sequence>
<feature type="compositionally biased region" description="Low complexity" evidence="11">
    <location>
        <begin position="172"/>
        <end position="187"/>
    </location>
</feature>
<dbReference type="Pfam" id="PF02817">
    <property type="entry name" value="E3_binding"/>
    <property type="match status" value="1"/>
</dbReference>
<feature type="compositionally biased region" description="Low complexity" evidence="11">
    <location>
        <begin position="255"/>
        <end position="268"/>
    </location>
</feature>
<keyword evidence="4 10" id="KW-0808">Transferase</keyword>
<evidence type="ECO:0000256" key="5">
    <source>
        <dbReference type="ARBA" id="ARBA00022823"/>
    </source>
</evidence>
<dbReference type="SUPFAM" id="SSF47005">
    <property type="entry name" value="Peripheral subunit-binding domain of 2-oxo acid dehydrogenase complex"/>
    <property type="match status" value="1"/>
</dbReference>
<dbReference type="GO" id="GO:0005829">
    <property type="term" value="C:cytosol"/>
    <property type="evidence" value="ECO:0007669"/>
    <property type="project" value="UniProtKB-ARBA"/>
</dbReference>
<evidence type="ECO:0000256" key="7">
    <source>
        <dbReference type="ARBA" id="ARBA00023128"/>
    </source>
</evidence>
<dbReference type="GO" id="GO:0043754">
    <property type="term" value="F:dihydrolipoamide branched chain acyltransferase activity"/>
    <property type="evidence" value="ECO:0007669"/>
    <property type="project" value="UniProtKB-EC"/>
</dbReference>
<dbReference type="Proteomes" id="UP000001396">
    <property type="component" value="Unassembled WGS sequence"/>
</dbReference>
<feature type="region of interest" description="Disordered" evidence="11">
    <location>
        <begin position="172"/>
        <end position="193"/>
    </location>
</feature>
<dbReference type="GO" id="GO:0031405">
    <property type="term" value="F:lipoic acid binding"/>
    <property type="evidence" value="ECO:0007669"/>
    <property type="project" value="TreeGrafter"/>
</dbReference>
<protein>
    <recommendedName>
        <fullName evidence="10">Dihydrolipoamide acetyltransferase component of pyruvate dehydrogenase complex</fullName>
        <ecNumber evidence="10">2.3.1.-</ecNumber>
    </recommendedName>
</protein>
<dbReference type="PROSITE" id="PS50968">
    <property type="entry name" value="BIOTINYL_LIPOYL"/>
    <property type="match status" value="1"/>
</dbReference>
<dbReference type="RefSeq" id="XP_020429732.1">
    <property type="nucleotide sequence ID" value="XM_020582951.1"/>
</dbReference>
<dbReference type="PANTHER" id="PTHR43178">
    <property type="entry name" value="DIHYDROLIPOAMIDE ACETYLTRANSFERASE COMPONENT OF PYRUVATE DEHYDROGENASE COMPLEX"/>
    <property type="match status" value="1"/>
</dbReference>
<comment type="catalytic activity">
    <reaction evidence="9">
        <text>N(6)-[(R)-dihydrolipoyl]-L-lysyl-[protein] + 2-methylpropanoyl-CoA = N(6)-[(R)-S(8)-2-methylpropanoyldihydrolipoyl]-L-lysyl-[protein] + CoA</text>
        <dbReference type="Rhea" id="RHEA:18865"/>
        <dbReference type="Rhea" id="RHEA-COMP:10475"/>
        <dbReference type="Rhea" id="RHEA-COMP:10497"/>
        <dbReference type="ChEBI" id="CHEBI:57287"/>
        <dbReference type="ChEBI" id="CHEBI:57338"/>
        <dbReference type="ChEBI" id="CHEBI:83100"/>
        <dbReference type="ChEBI" id="CHEBI:83142"/>
        <dbReference type="EC" id="2.3.1.168"/>
    </reaction>
    <physiologicalReaction direction="left-to-right" evidence="9">
        <dbReference type="Rhea" id="RHEA:18866"/>
    </physiologicalReaction>
</comment>
<evidence type="ECO:0000259" key="12">
    <source>
        <dbReference type="PROSITE" id="PS50968"/>
    </source>
</evidence>
<evidence type="ECO:0000256" key="8">
    <source>
        <dbReference type="ARBA" id="ARBA00023315"/>
    </source>
</evidence>
<keyword evidence="6" id="KW-0809">Transit peptide</keyword>
<dbReference type="SUPFAM" id="SSF51230">
    <property type="entry name" value="Single hybrid motif"/>
    <property type="match status" value="1"/>
</dbReference>
<dbReference type="EMBL" id="ADBJ01000042">
    <property type="protein sequence ID" value="EFA77604.1"/>
    <property type="molecule type" value="Genomic_DNA"/>
</dbReference>
<dbReference type="InterPro" id="IPR004167">
    <property type="entry name" value="PSBD"/>
</dbReference>
<proteinExistence type="inferred from homology"/>
<dbReference type="Gene3D" id="3.30.559.10">
    <property type="entry name" value="Chloramphenicol acetyltransferase-like domain"/>
    <property type="match status" value="1"/>
</dbReference>
<dbReference type="InterPro" id="IPR023213">
    <property type="entry name" value="CAT-like_dom_sf"/>
</dbReference>
<dbReference type="Gene3D" id="4.10.320.10">
    <property type="entry name" value="E3-binding domain"/>
    <property type="match status" value="1"/>
</dbReference>
<comment type="cofactor">
    <cofactor evidence="1 10">
        <name>(R)-lipoate</name>
        <dbReference type="ChEBI" id="CHEBI:83088"/>
    </cofactor>
</comment>
<keyword evidence="15" id="KW-1185">Reference proteome</keyword>
<dbReference type="OMA" id="MPFCIKA"/>
<evidence type="ECO:0000256" key="11">
    <source>
        <dbReference type="SAM" id="MobiDB-lite"/>
    </source>
</evidence>
<dbReference type="InParanoid" id="D3BM03"/>
<dbReference type="FunFam" id="2.40.50.100:FF:000013">
    <property type="entry name" value="Dihydrolipoamide acetyltransferase component of pyruvate dehydrogenase complex"/>
    <property type="match status" value="1"/>
</dbReference>
<feature type="domain" description="Peripheral subunit-binding (PSBD)" evidence="13">
    <location>
        <begin position="205"/>
        <end position="242"/>
    </location>
</feature>
<dbReference type="GeneID" id="31367677"/>
<dbReference type="InterPro" id="IPR000089">
    <property type="entry name" value="Biotin_lipoyl"/>
</dbReference>
<evidence type="ECO:0000313" key="14">
    <source>
        <dbReference type="EMBL" id="EFA77604.1"/>
    </source>
</evidence>